<dbReference type="Proteomes" id="UP001607302">
    <property type="component" value="Unassembled WGS sequence"/>
</dbReference>
<keyword evidence="2" id="KW-0812">Transmembrane</keyword>
<feature type="region of interest" description="Disordered" evidence="1">
    <location>
        <begin position="52"/>
        <end position="85"/>
    </location>
</feature>
<evidence type="ECO:0008006" key="5">
    <source>
        <dbReference type="Google" id="ProtNLM"/>
    </source>
</evidence>
<accession>A0ABD2AJZ3</accession>
<reference evidence="3 4" key="1">
    <citation type="journal article" date="2024" name="Ann. Entomol. Soc. Am.">
        <title>Genomic analyses of the southern and eastern yellowjacket wasps (Hymenoptera: Vespidae) reveal evolutionary signatures of social life.</title>
        <authorList>
            <person name="Catto M.A."/>
            <person name="Caine P.B."/>
            <person name="Orr S.E."/>
            <person name="Hunt B.G."/>
            <person name="Goodisman M.A.D."/>
        </authorList>
    </citation>
    <scope>NUCLEOTIDE SEQUENCE [LARGE SCALE GENOMIC DNA]</scope>
    <source>
        <strain evidence="3">233</strain>
        <tissue evidence="3">Head and thorax</tissue>
    </source>
</reference>
<feature type="compositionally biased region" description="Basic and acidic residues" evidence="1">
    <location>
        <begin position="75"/>
        <end position="85"/>
    </location>
</feature>
<keyword evidence="2" id="KW-0472">Membrane</keyword>
<comment type="caution">
    <text evidence="3">The sequence shown here is derived from an EMBL/GenBank/DDBJ whole genome shotgun (WGS) entry which is preliminary data.</text>
</comment>
<keyword evidence="4" id="KW-1185">Reference proteome</keyword>
<keyword evidence="2" id="KW-1133">Transmembrane helix</keyword>
<dbReference type="AlphaFoldDB" id="A0ABD2AJZ3"/>
<gene>
    <name evidence="3" type="ORF">V1478_009757</name>
</gene>
<evidence type="ECO:0000313" key="4">
    <source>
        <dbReference type="Proteomes" id="UP001607302"/>
    </source>
</evidence>
<evidence type="ECO:0000256" key="2">
    <source>
        <dbReference type="SAM" id="Phobius"/>
    </source>
</evidence>
<proteinExistence type="predicted"/>
<feature type="transmembrane region" description="Helical" evidence="2">
    <location>
        <begin position="20"/>
        <end position="46"/>
    </location>
</feature>
<organism evidence="3 4">
    <name type="scientific">Vespula squamosa</name>
    <name type="common">Southern yellow jacket</name>
    <name type="synonym">Wasp</name>
    <dbReference type="NCBI Taxonomy" id="30214"/>
    <lineage>
        <taxon>Eukaryota</taxon>
        <taxon>Metazoa</taxon>
        <taxon>Ecdysozoa</taxon>
        <taxon>Arthropoda</taxon>
        <taxon>Hexapoda</taxon>
        <taxon>Insecta</taxon>
        <taxon>Pterygota</taxon>
        <taxon>Neoptera</taxon>
        <taxon>Endopterygota</taxon>
        <taxon>Hymenoptera</taxon>
        <taxon>Apocrita</taxon>
        <taxon>Aculeata</taxon>
        <taxon>Vespoidea</taxon>
        <taxon>Vespidae</taxon>
        <taxon>Vespinae</taxon>
        <taxon>Vespula</taxon>
    </lineage>
</organism>
<sequence>MAMGSLSEMFVYAFVFLRDSWNVVLSVSPSGSLLLLLSVVVVVAMVGGRTTEDVGRGRAGQGRAEQGRAGQGRPGQDKARIELRR</sequence>
<evidence type="ECO:0000313" key="3">
    <source>
        <dbReference type="EMBL" id="KAL2720711.1"/>
    </source>
</evidence>
<evidence type="ECO:0000256" key="1">
    <source>
        <dbReference type="SAM" id="MobiDB-lite"/>
    </source>
</evidence>
<dbReference type="EMBL" id="JAUDFV010000144">
    <property type="protein sequence ID" value="KAL2720711.1"/>
    <property type="molecule type" value="Genomic_DNA"/>
</dbReference>
<protein>
    <recommendedName>
        <fullName evidence="5">NADH dehydrogenase subunit 6</fullName>
    </recommendedName>
</protein>
<name>A0ABD2AJZ3_VESSQ</name>